<name>A0ABR8E2C0_9NOSO</name>
<feature type="compositionally biased region" description="Polar residues" evidence="1">
    <location>
        <begin position="1"/>
        <end position="15"/>
    </location>
</feature>
<organism evidence="2 3">
    <name type="scientific">Nostoc flagelliforme FACHB-838</name>
    <dbReference type="NCBI Taxonomy" id="2692904"/>
    <lineage>
        <taxon>Bacteria</taxon>
        <taxon>Bacillati</taxon>
        <taxon>Cyanobacteriota</taxon>
        <taxon>Cyanophyceae</taxon>
        <taxon>Nostocales</taxon>
        <taxon>Nostocaceae</taxon>
        <taxon>Nostoc</taxon>
    </lineage>
</organism>
<proteinExistence type="predicted"/>
<protein>
    <submittedName>
        <fullName evidence="2">Uncharacterized protein</fullName>
    </submittedName>
</protein>
<comment type="caution">
    <text evidence="2">The sequence shown here is derived from an EMBL/GenBank/DDBJ whole genome shotgun (WGS) entry which is preliminary data.</text>
</comment>
<dbReference type="Proteomes" id="UP000623440">
    <property type="component" value="Unassembled WGS sequence"/>
</dbReference>
<evidence type="ECO:0000313" key="2">
    <source>
        <dbReference type="EMBL" id="MBD2535400.1"/>
    </source>
</evidence>
<sequence length="68" mass="7458">MASAEFTSPESTQAVPTVETPLDEEQVNTVCINKTTLYRKVGEGWAYQKKPTTACEDDVGLECNECSI</sequence>
<reference evidence="2 3" key="1">
    <citation type="journal article" date="2020" name="ISME J.">
        <title>Comparative genomics reveals insights into cyanobacterial evolution and habitat adaptation.</title>
        <authorList>
            <person name="Chen M.Y."/>
            <person name="Teng W.K."/>
            <person name="Zhao L."/>
            <person name="Hu C.X."/>
            <person name="Zhou Y.K."/>
            <person name="Han B.P."/>
            <person name="Song L.R."/>
            <person name="Shu W.S."/>
        </authorList>
    </citation>
    <scope>NUCLEOTIDE SEQUENCE [LARGE SCALE GENOMIC DNA]</scope>
    <source>
        <strain evidence="2 3">FACHB-838</strain>
    </source>
</reference>
<evidence type="ECO:0000313" key="3">
    <source>
        <dbReference type="Proteomes" id="UP000623440"/>
    </source>
</evidence>
<keyword evidence="3" id="KW-1185">Reference proteome</keyword>
<accession>A0ABR8E2C0</accession>
<evidence type="ECO:0000256" key="1">
    <source>
        <dbReference type="SAM" id="MobiDB-lite"/>
    </source>
</evidence>
<feature type="region of interest" description="Disordered" evidence="1">
    <location>
        <begin position="1"/>
        <end position="20"/>
    </location>
</feature>
<dbReference type="EMBL" id="JACJSI010000271">
    <property type="protein sequence ID" value="MBD2535400.1"/>
    <property type="molecule type" value="Genomic_DNA"/>
</dbReference>
<gene>
    <name evidence="2" type="ORF">H6G97_40805</name>
</gene>
<dbReference type="RefSeq" id="WP_190946232.1">
    <property type="nucleotide sequence ID" value="NZ_JACJSI010000271.1"/>
</dbReference>